<dbReference type="SUPFAM" id="SSF56300">
    <property type="entry name" value="Metallo-dependent phosphatases"/>
    <property type="match status" value="1"/>
</dbReference>
<gene>
    <name evidence="1" type="ORF">AN481_18130</name>
</gene>
<accession>A0A1B7VIP8</accession>
<evidence type="ECO:0008006" key="3">
    <source>
        <dbReference type="Google" id="ProtNLM"/>
    </source>
</evidence>
<dbReference type="Proteomes" id="UP000092382">
    <property type="component" value="Unassembled WGS sequence"/>
</dbReference>
<reference evidence="1 2" key="1">
    <citation type="submission" date="2015-09" db="EMBL/GenBank/DDBJ databases">
        <title>Whole genome shotgun sequence assembly of Aphanizomenon flos-aquae UKL13.</title>
        <authorList>
            <person name="Driscoll C."/>
        </authorList>
    </citation>
    <scope>NUCLEOTIDE SEQUENCE [LARGE SCALE GENOMIC DNA]</scope>
    <source>
        <strain evidence="1">MDT13</strain>
    </source>
</reference>
<evidence type="ECO:0000313" key="1">
    <source>
        <dbReference type="EMBL" id="OBQ18735.1"/>
    </source>
</evidence>
<evidence type="ECO:0000313" key="2">
    <source>
        <dbReference type="Proteomes" id="UP000092382"/>
    </source>
</evidence>
<organism evidence="1 2">
    <name type="scientific">Aphanizomenon flos-aquae LD13</name>
    <dbReference type="NCBI Taxonomy" id="1710894"/>
    <lineage>
        <taxon>Bacteria</taxon>
        <taxon>Bacillati</taxon>
        <taxon>Cyanobacteriota</taxon>
        <taxon>Cyanophyceae</taxon>
        <taxon>Nostocales</taxon>
        <taxon>Aphanizomenonaceae</taxon>
        <taxon>Aphanizomenon</taxon>
    </lineage>
</organism>
<name>A0A1B7VIP8_APHFL</name>
<dbReference type="PATRIC" id="fig|1710894.3.peg.2766"/>
<dbReference type="InterPro" id="IPR029052">
    <property type="entry name" value="Metallo-depent_PP-like"/>
</dbReference>
<dbReference type="AlphaFoldDB" id="A0A1B7VIP8"/>
<protein>
    <recommendedName>
        <fullName evidence="3">Calcineurin-like phosphoesterase domain-containing protein</fullName>
    </recommendedName>
</protein>
<dbReference type="EMBL" id="LJOY01000095">
    <property type="protein sequence ID" value="OBQ18735.1"/>
    <property type="molecule type" value="Genomic_DNA"/>
</dbReference>
<sequence>MKTILNSQHPLILKLAASVLVFLSVFVTGINSESFAAAEKVTFAAYGDMPYFAKSADGRTDEQVLIQDIAPKFRQREDIPFVIHLGDLGRPQDTCYDTWLEKNKTFWKTDIVKPVFFTPGDNDWTDCDREGLTVRKSELERLDAIRKVFFSQPKTLNPEWRYEEQATLPENETWWYKGVRFVTEHIVSTDNGRTEILLDDPIKVNQLVDERDKENAIWLNHAFEMAKDSDTSSVVVATQLDPFAPDGSTNDVFSRCLNNHAYKGFCEQLQTLAANLDKPVLLVHGDTNAYCFDQPFPVGKTPKLWRLNAPGDFKVIDASLISFDPGNSSKPFEVTGLLSGKEPPQICDYSR</sequence>
<proteinExistence type="predicted"/>
<comment type="caution">
    <text evidence="1">The sequence shown here is derived from an EMBL/GenBank/DDBJ whole genome shotgun (WGS) entry which is preliminary data.</text>
</comment>
<dbReference type="STRING" id="1803587.GCA_001593825_01162"/>